<keyword evidence="2" id="KW-1185">Reference proteome</keyword>
<proteinExistence type="predicted"/>
<evidence type="ECO:0000313" key="2">
    <source>
        <dbReference type="Proteomes" id="UP000823941"/>
    </source>
</evidence>
<comment type="caution">
    <text evidence="1">The sequence shown here is derived from an EMBL/GenBank/DDBJ whole genome shotgun (WGS) entry which is preliminary data.</text>
</comment>
<evidence type="ECO:0000313" key="1">
    <source>
        <dbReference type="EMBL" id="KAG7299773.1"/>
    </source>
</evidence>
<dbReference type="EMBL" id="JAHIBW010000022">
    <property type="protein sequence ID" value="KAG7299773.1"/>
    <property type="molecule type" value="Genomic_DNA"/>
</dbReference>
<dbReference type="Proteomes" id="UP000823941">
    <property type="component" value="Chromosome 22"/>
</dbReference>
<protein>
    <submittedName>
        <fullName evidence="1">Uncharacterized protein</fullName>
    </submittedName>
</protein>
<sequence>MTSCAVSARSWWAAAARGGTAWCGPTRQCRSAPPSPTAAPVYTTLSVPRYWTEGALSDDVMRGVGAQLVGGGGARRHRVVRAHEAVPQRAALAHGGARVYHAVCTTLLDRGCAGGFIKCFRRIWAIFSLQKIDTPA</sequence>
<name>A0ABQ7Q3H6_PLUXY</name>
<gene>
    <name evidence="1" type="ORF">JYU34_016783</name>
</gene>
<accession>A0ABQ7Q3H6</accession>
<reference evidence="1 2" key="1">
    <citation type="submission" date="2021-06" db="EMBL/GenBank/DDBJ databases">
        <title>A haploid diamondback moth (Plutella xylostella L.) genome assembly resolves 31 chromosomes and identifies a diamide resistance mutation.</title>
        <authorList>
            <person name="Ward C.M."/>
            <person name="Perry K.D."/>
            <person name="Baker G."/>
            <person name="Powis K."/>
            <person name="Heckel D.G."/>
            <person name="Baxter S.W."/>
        </authorList>
    </citation>
    <scope>NUCLEOTIDE SEQUENCE [LARGE SCALE GENOMIC DNA]</scope>
    <source>
        <strain evidence="1 2">LV</strain>
        <tissue evidence="1">Single pupa</tissue>
    </source>
</reference>
<organism evidence="1 2">
    <name type="scientific">Plutella xylostella</name>
    <name type="common">Diamondback moth</name>
    <name type="synonym">Plutella maculipennis</name>
    <dbReference type="NCBI Taxonomy" id="51655"/>
    <lineage>
        <taxon>Eukaryota</taxon>
        <taxon>Metazoa</taxon>
        <taxon>Ecdysozoa</taxon>
        <taxon>Arthropoda</taxon>
        <taxon>Hexapoda</taxon>
        <taxon>Insecta</taxon>
        <taxon>Pterygota</taxon>
        <taxon>Neoptera</taxon>
        <taxon>Endopterygota</taxon>
        <taxon>Lepidoptera</taxon>
        <taxon>Glossata</taxon>
        <taxon>Ditrysia</taxon>
        <taxon>Yponomeutoidea</taxon>
        <taxon>Plutellidae</taxon>
        <taxon>Plutella</taxon>
    </lineage>
</organism>